<sequence length="96" mass="10636">MMIQNKRLTYIITSIAFILLIPLVAMQFTNEVNWTLSDFIIAGVLLIGTGLVCEFVMRKVKTKENRIALIVITLALLLLIWAELAVSIFGTPLAGS</sequence>
<protein>
    <submittedName>
        <fullName evidence="2">Uncharacterized protein</fullName>
    </submittedName>
</protein>
<dbReference type="Proteomes" id="UP000307657">
    <property type="component" value="Unassembled WGS sequence"/>
</dbReference>
<feature type="transmembrane region" description="Helical" evidence="1">
    <location>
        <begin position="68"/>
        <end position="90"/>
    </location>
</feature>
<evidence type="ECO:0000256" key="1">
    <source>
        <dbReference type="SAM" id="Phobius"/>
    </source>
</evidence>
<accession>A0A4V5LQX5</accession>
<comment type="caution">
    <text evidence="2">The sequence shown here is derived from an EMBL/GenBank/DDBJ whole genome shotgun (WGS) entry which is preliminary data.</text>
</comment>
<organism evidence="2 3">
    <name type="scientific">Pontimicrobium aquaticum</name>
    <dbReference type="NCBI Taxonomy" id="2565367"/>
    <lineage>
        <taxon>Bacteria</taxon>
        <taxon>Pseudomonadati</taxon>
        <taxon>Bacteroidota</taxon>
        <taxon>Flavobacteriia</taxon>
        <taxon>Flavobacteriales</taxon>
        <taxon>Flavobacteriaceae</taxon>
        <taxon>Pontimicrobium</taxon>
    </lineage>
</organism>
<name>A0A4V5LQX5_9FLAO</name>
<evidence type="ECO:0000313" key="3">
    <source>
        <dbReference type="Proteomes" id="UP000307657"/>
    </source>
</evidence>
<gene>
    <name evidence="2" type="ORF">E5167_07055</name>
</gene>
<evidence type="ECO:0000313" key="2">
    <source>
        <dbReference type="EMBL" id="TJY36549.1"/>
    </source>
</evidence>
<keyword evidence="1" id="KW-0812">Transmembrane</keyword>
<proteinExistence type="predicted"/>
<feature type="transmembrane region" description="Helical" evidence="1">
    <location>
        <begin position="34"/>
        <end position="56"/>
    </location>
</feature>
<keyword evidence="1" id="KW-1133">Transmembrane helix</keyword>
<dbReference type="OrthoDB" id="9813621at2"/>
<dbReference type="AlphaFoldDB" id="A0A4V5LQX5"/>
<keyword evidence="3" id="KW-1185">Reference proteome</keyword>
<keyword evidence="1" id="KW-0472">Membrane</keyword>
<dbReference type="EMBL" id="SUPL01000003">
    <property type="protein sequence ID" value="TJY36549.1"/>
    <property type="molecule type" value="Genomic_DNA"/>
</dbReference>
<reference evidence="2 3" key="1">
    <citation type="submission" date="2019-04" db="EMBL/GenBank/DDBJ databases">
        <title>Lacinutrix sp. nov., isolated from marine water.</title>
        <authorList>
            <person name="Kim W."/>
        </authorList>
    </citation>
    <scope>NUCLEOTIDE SEQUENCE [LARGE SCALE GENOMIC DNA]</scope>
    <source>
        <strain evidence="2 3">CAU 1491</strain>
    </source>
</reference>
<feature type="transmembrane region" description="Helical" evidence="1">
    <location>
        <begin position="7"/>
        <end position="28"/>
    </location>
</feature>